<organism evidence="7 8">
    <name type="scientific">Sphingobacterium oryzagri</name>
    <dbReference type="NCBI Taxonomy" id="3025669"/>
    <lineage>
        <taxon>Bacteria</taxon>
        <taxon>Pseudomonadati</taxon>
        <taxon>Bacteroidota</taxon>
        <taxon>Sphingobacteriia</taxon>
        <taxon>Sphingobacteriales</taxon>
        <taxon>Sphingobacteriaceae</taxon>
        <taxon>Sphingobacterium</taxon>
    </lineage>
</organism>
<proteinExistence type="predicted"/>
<dbReference type="EMBL" id="CP117880">
    <property type="protein sequence ID" value="WDF69619.1"/>
    <property type="molecule type" value="Genomic_DNA"/>
</dbReference>
<evidence type="ECO:0000256" key="3">
    <source>
        <dbReference type="ARBA" id="ARBA00022989"/>
    </source>
</evidence>
<dbReference type="Proteomes" id="UP001221558">
    <property type="component" value="Chromosome"/>
</dbReference>
<feature type="domain" description="HTTM-like" evidence="6">
    <location>
        <begin position="1"/>
        <end position="249"/>
    </location>
</feature>
<evidence type="ECO:0000256" key="1">
    <source>
        <dbReference type="ARBA" id="ARBA00004127"/>
    </source>
</evidence>
<gene>
    <name evidence="7" type="ORF">PQ465_04380</name>
</gene>
<feature type="transmembrane region" description="Helical" evidence="5">
    <location>
        <begin position="212"/>
        <end position="240"/>
    </location>
</feature>
<dbReference type="PANTHER" id="PTHR39535:SF2">
    <property type="entry name" value="HTTM DOMAIN-CONTAINING PROTEIN"/>
    <property type="match status" value="1"/>
</dbReference>
<feature type="transmembrane region" description="Helical" evidence="5">
    <location>
        <begin position="184"/>
        <end position="205"/>
    </location>
</feature>
<evidence type="ECO:0000313" key="8">
    <source>
        <dbReference type="Proteomes" id="UP001221558"/>
    </source>
</evidence>
<accession>A0ABY7WJ33</accession>
<keyword evidence="4 5" id="KW-0472">Membrane</keyword>
<dbReference type="InterPro" id="IPR052964">
    <property type="entry name" value="Sporulation_signal_mat"/>
</dbReference>
<evidence type="ECO:0000256" key="2">
    <source>
        <dbReference type="ARBA" id="ARBA00022692"/>
    </source>
</evidence>
<dbReference type="InterPro" id="IPR011020">
    <property type="entry name" value="HTTM-like"/>
</dbReference>
<reference evidence="7 8" key="1">
    <citation type="submission" date="2023-02" db="EMBL/GenBank/DDBJ databases">
        <title>Genome sequence of Sphingobacterium sp. KACC 22765.</title>
        <authorList>
            <person name="Kim S."/>
            <person name="Heo J."/>
            <person name="Kwon S.-W."/>
        </authorList>
    </citation>
    <scope>NUCLEOTIDE SEQUENCE [LARGE SCALE GENOMIC DNA]</scope>
    <source>
        <strain evidence="7 8">KACC 22765</strain>
    </source>
</reference>
<name>A0ABY7WJ33_9SPHI</name>
<comment type="subcellular location">
    <subcellularLocation>
        <location evidence="1">Endomembrane system</location>
        <topology evidence="1">Multi-pass membrane protein</topology>
    </subcellularLocation>
</comment>
<evidence type="ECO:0000313" key="7">
    <source>
        <dbReference type="EMBL" id="WDF69619.1"/>
    </source>
</evidence>
<feature type="transmembrane region" description="Helical" evidence="5">
    <location>
        <begin position="126"/>
        <end position="144"/>
    </location>
</feature>
<dbReference type="SMART" id="SM00752">
    <property type="entry name" value="HTTM"/>
    <property type="match status" value="1"/>
</dbReference>
<keyword evidence="3 5" id="KW-1133">Transmembrane helix</keyword>
<evidence type="ECO:0000256" key="5">
    <source>
        <dbReference type="SAM" id="Phobius"/>
    </source>
</evidence>
<protein>
    <submittedName>
        <fullName evidence="7">HTTM domain-containing protein</fullName>
    </submittedName>
</protein>
<dbReference type="PANTHER" id="PTHR39535">
    <property type="entry name" value="SPORULATION-DELAYING PROTEIN SDPB"/>
    <property type="match status" value="1"/>
</dbReference>
<keyword evidence="2 5" id="KW-0812">Transmembrane</keyword>
<feature type="transmembrane region" description="Helical" evidence="5">
    <location>
        <begin position="52"/>
        <end position="83"/>
    </location>
</feature>
<evidence type="ECO:0000256" key="4">
    <source>
        <dbReference type="ARBA" id="ARBA00023136"/>
    </source>
</evidence>
<evidence type="ECO:0000259" key="6">
    <source>
        <dbReference type="SMART" id="SM00752"/>
    </source>
</evidence>
<keyword evidence="8" id="KW-1185">Reference proteome</keyword>
<feature type="transmembrane region" description="Helical" evidence="5">
    <location>
        <begin position="95"/>
        <end position="114"/>
    </location>
</feature>
<sequence>MYGTDFFDLFSGETITIKDMHDATNQREILAFRLLEIFNDNNLRILFSILRVLYIIALVFLLFGFLTRLAAAIALVLNLIIYYNSPLLIYGYDEFMHLSLLFCTLFSVSSALSLDNLISKKRASVFMILHIKVLLAICYFFSGLSKAIDSTGWWNGQKFLNAIHYRTVIDKNTIFVDFFSNYPLLPILLGIFTVILEIAYPLILIQKRLHITFLYLIILFHLGIAIILQLTAFSIIMIVWNITALYPFSNTSEKAILPQGWQSLFKKKLT</sequence>
<dbReference type="RefSeq" id="WP_274268332.1">
    <property type="nucleotide sequence ID" value="NZ_CP117880.1"/>
</dbReference>